<evidence type="ECO:0000256" key="3">
    <source>
        <dbReference type="ARBA" id="ARBA00023004"/>
    </source>
</evidence>
<keyword evidence="6" id="KW-1133">Transmembrane helix</keyword>
<dbReference type="Gene3D" id="3.40.5.90">
    <property type="entry name" value="CDGSH iron-sulfur domain, mitoNEET-type"/>
    <property type="match status" value="1"/>
</dbReference>
<comment type="cofactor">
    <cofactor evidence="5">
        <name>[2Fe-2S] cluster</name>
        <dbReference type="ChEBI" id="CHEBI:190135"/>
    </cofactor>
</comment>
<reference evidence="8 9" key="1">
    <citation type="submission" date="2013-02" db="EMBL/GenBank/DDBJ databases">
        <title>The Genome Annotation of Plasmodium falciparum Vietnam Oak-Knoll (FVO).</title>
        <authorList>
            <consortium name="The Broad Institute Genome Sequencing Platform"/>
            <consortium name="The Broad Institute Genome Sequencing Center for Infectious Disease"/>
            <person name="Neafsey D."/>
            <person name="Hoffman S."/>
            <person name="Volkman S."/>
            <person name="Rosenthal P."/>
            <person name="Walker B."/>
            <person name="Young S.K."/>
            <person name="Zeng Q."/>
            <person name="Gargeya S."/>
            <person name="Fitzgerald M."/>
            <person name="Haas B."/>
            <person name="Abouelleil A."/>
            <person name="Allen A.W."/>
            <person name="Alvarado L."/>
            <person name="Arachchi H.M."/>
            <person name="Berlin A.M."/>
            <person name="Chapman S.B."/>
            <person name="Gainer-Dewar J."/>
            <person name="Goldberg J."/>
            <person name="Griggs A."/>
            <person name="Gujja S."/>
            <person name="Hansen M."/>
            <person name="Howarth C."/>
            <person name="Imamovic A."/>
            <person name="Ireland A."/>
            <person name="Larimer J."/>
            <person name="McCowan C."/>
            <person name="Murphy C."/>
            <person name="Pearson M."/>
            <person name="Poon T.W."/>
            <person name="Priest M."/>
            <person name="Roberts A."/>
            <person name="Saif S."/>
            <person name="Shea T."/>
            <person name="Sisk P."/>
            <person name="Sykes S."/>
            <person name="Wortman J."/>
            <person name="Nusbaum C."/>
            <person name="Birren B."/>
        </authorList>
    </citation>
    <scope>NUCLEOTIDE SEQUENCE [LARGE SCALE GENOMIC DNA]</scope>
    <source>
        <strain evidence="9">Vietnam Oak-Knoll (FVO)</strain>
    </source>
</reference>
<dbReference type="GO" id="GO:0046872">
    <property type="term" value="F:metal ion binding"/>
    <property type="evidence" value="ECO:0007669"/>
    <property type="project" value="UniProtKB-KW"/>
</dbReference>
<dbReference type="Pfam" id="PF09360">
    <property type="entry name" value="zf-CDGSH"/>
    <property type="match status" value="1"/>
</dbReference>
<feature type="domain" description="Iron-binding zinc finger CDGSH type" evidence="7">
    <location>
        <begin position="20"/>
        <end position="55"/>
    </location>
</feature>
<dbReference type="AlphaFoldDB" id="A0A024V7E5"/>
<evidence type="ECO:0000256" key="2">
    <source>
        <dbReference type="ARBA" id="ARBA00022723"/>
    </source>
</evidence>
<keyword evidence="6" id="KW-0812">Transmembrane</keyword>
<evidence type="ECO:0000256" key="5">
    <source>
        <dbReference type="ARBA" id="ARBA00034078"/>
    </source>
</evidence>
<keyword evidence="1" id="KW-0001">2Fe-2S</keyword>
<evidence type="ECO:0000313" key="9">
    <source>
        <dbReference type="Proteomes" id="UP000030690"/>
    </source>
</evidence>
<name>A0A024V7E5_PLAFA</name>
<protein>
    <recommendedName>
        <fullName evidence="7">Iron-binding zinc finger CDGSH type domain-containing protein</fullName>
    </recommendedName>
</protein>
<dbReference type="SMART" id="SM00704">
    <property type="entry name" value="ZnF_CDGSH"/>
    <property type="match status" value="1"/>
</dbReference>
<dbReference type="Proteomes" id="UP000030690">
    <property type="component" value="Unassembled WGS sequence"/>
</dbReference>
<gene>
    <name evidence="8" type="ORF">PFFVO_02920</name>
</gene>
<reference evidence="8 9" key="2">
    <citation type="submission" date="2013-02" db="EMBL/GenBank/DDBJ databases">
        <title>The Genome Sequence of Plasmodium falciparum Vietnam Oak-Knoll (FVO).</title>
        <authorList>
            <consortium name="The Broad Institute Genome Sequencing Platform"/>
            <consortium name="The Broad Institute Genome Sequencing Center for Infectious Disease"/>
            <person name="Neafsey D."/>
            <person name="Cheeseman I."/>
            <person name="Volkman S."/>
            <person name="Adams J."/>
            <person name="Walker B."/>
            <person name="Young S.K."/>
            <person name="Zeng Q."/>
            <person name="Gargeya S."/>
            <person name="Fitzgerald M."/>
            <person name="Haas B."/>
            <person name="Abouelleil A."/>
            <person name="Alvarado L."/>
            <person name="Arachchi H.M."/>
            <person name="Berlin A.M."/>
            <person name="Chapman S.B."/>
            <person name="Dewar J."/>
            <person name="Goldberg J."/>
            <person name="Griggs A."/>
            <person name="Gujja S."/>
            <person name="Hansen M."/>
            <person name="Howarth C."/>
            <person name="Imamovic A."/>
            <person name="Larimer J."/>
            <person name="McCowan C."/>
            <person name="Murphy C."/>
            <person name="Neiman D."/>
            <person name="Pearson M."/>
            <person name="Priest M."/>
            <person name="Roberts A."/>
            <person name="Saif S."/>
            <person name="Shea T."/>
            <person name="Sisk P."/>
            <person name="Sykes S."/>
            <person name="Wortman J."/>
            <person name="Nusbaum C."/>
            <person name="Birren B."/>
        </authorList>
    </citation>
    <scope>NUCLEOTIDE SEQUENCE [LARGE SCALE GENOMIC DNA]</scope>
    <source>
        <strain evidence="9">Vietnam Oak-Knoll (FVO)</strain>
    </source>
</reference>
<proteinExistence type="predicted"/>
<keyword evidence="3" id="KW-0408">Iron</keyword>
<dbReference type="PANTHER" id="PTHR46491">
    <property type="entry name" value="CDGSH IRON SULFUR DOMAIN PROTEIN HOMOLOG"/>
    <property type="match status" value="1"/>
</dbReference>
<dbReference type="GO" id="GO:0051537">
    <property type="term" value="F:2 iron, 2 sulfur cluster binding"/>
    <property type="evidence" value="ECO:0007669"/>
    <property type="project" value="UniProtKB-KW"/>
</dbReference>
<evidence type="ECO:0000313" key="8">
    <source>
        <dbReference type="EMBL" id="ETW18404.1"/>
    </source>
</evidence>
<dbReference type="GO" id="GO:0005739">
    <property type="term" value="C:mitochondrion"/>
    <property type="evidence" value="ECO:0007669"/>
    <property type="project" value="TreeGrafter"/>
</dbReference>
<dbReference type="PANTHER" id="PTHR46491:SF3">
    <property type="entry name" value="CDGSH IRON-SULFUR DOMAIN-CONTAINING PROTEIN 3, MITOCHONDRIAL"/>
    <property type="match status" value="1"/>
</dbReference>
<evidence type="ECO:0000256" key="4">
    <source>
        <dbReference type="ARBA" id="ARBA00023014"/>
    </source>
</evidence>
<evidence type="ECO:0000259" key="7">
    <source>
        <dbReference type="SMART" id="SM00704"/>
    </source>
</evidence>
<keyword evidence="6" id="KW-0472">Membrane</keyword>
<organism evidence="8 9">
    <name type="scientific">Plasmodium falciparum Vietnam Oak-Knoll</name>
    <name type="common">FVO</name>
    <dbReference type="NCBI Taxonomy" id="1036723"/>
    <lineage>
        <taxon>Eukaryota</taxon>
        <taxon>Sar</taxon>
        <taxon>Alveolata</taxon>
        <taxon>Apicomplexa</taxon>
        <taxon>Aconoidasida</taxon>
        <taxon>Haemosporida</taxon>
        <taxon>Plasmodiidae</taxon>
        <taxon>Plasmodium</taxon>
        <taxon>Plasmodium (Laverania)</taxon>
    </lineage>
</organism>
<sequence length="118" mass="13870">MSWQQWWPHDPVVKTDLVDPYLVKVEKKKVYWYCSCGTSKTQPWCDGSHKGTRFKPMMYIPQTSGYRLLCGCKQSMHLPHYDFADLWVRANRNVPKAAAFTYVALFSFGIMTSWLFHP</sequence>
<dbReference type="OrthoDB" id="15717at2759"/>
<evidence type="ECO:0000256" key="6">
    <source>
        <dbReference type="SAM" id="Phobius"/>
    </source>
</evidence>
<accession>A0A024V7E5</accession>
<keyword evidence="2" id="KW-0479">Metal-binding</keyword>
<keyword evidence="4" id="KW-0411">Iron-sulfur</keyword>
<feature type="transmembrane region" description="Helical" evidence="6">
    <location>
        <begin position="97"/>
        <end position="116"/>
    </location>
</feature>
<dbReference type="SMR" id="A0A024V7E5"/>
<dbReference type="EMBL" id="KI925079">
    <property type="protein sequence ID" value="ETW18404.1"/>
    <property type="molecule type" value="Genomic_DNA"/>
</dbReference>
<dbReference type="InterPro" id="IPR042216">
    <property type="entry name" value="MitoNEET_CISD"/>
</dbReference>
<dbReference type="InterPro" id="IPR052950">
    <property type="entry name" value="CISD"/>
</dbReference>
<evidence type="ECO:0000256" key="1">
    <source>
        <dbReference type="ARBA" id="ARBA00022714"/>
    </source>
</evidence>
<dbReference type="InterPro" id="IPR018967">
    <property type="entry name" value="FeS-contain_CDGSH-typ"/>
</dbReference>